<dbReference type="Proteomes" id="UP001187531">
    <property type="component" value="Unassembled WGS sequence"/>
</dbReference>
<protein>
    <submittedName>
        <fullName evidence="2">Uncharacterized protein</fullName>
    </submittedName>
</protein>
<dbReference type="PANTHER" id="PTHR45999:SF2">
    <property type="entry name" value="PROTEIN UNC-13 HOMOLOG 4B"/>
    <property type="match status" value="1"/>
</dbReference>
<keyword evidence="3" id="KW-1185">Reference proteome</keyword>
<reference evidence="2" key="1">
    <citation type="submission" date="2023-07" db="EMBL/GenBank/DDBJ databases">
        <title>Chromosome-level genome assembly of Artemia franciscana.</title>
        <authorList>
            <person name="Jo E."/>
        </authorList>
    </citation>
    <scope>NUCLEOTIDE SEQUENCE</scope>
    <source>
        <tissue evidence="2">Whole body</tissue>
    </source>
</reference>
<evidence type="ECO:0000313" key="2">
    <source>
        <dbReference type="EMBL" id="KAK2715004.1"/>
    </source>
</evidence>
<dbReference type="PANTHER" id="PTHR45999">
    <property type="entry name" value="UNC-13-4A, ISOFORM B"/>
    <property type="match status" value="1"/>
</dbReference>
<proteinExistence type="predicted"/>
<feature type="non-terminal residue" evidence="2">
    <location>
        <position position="96"/>
    </location>
</feature>
<organism evidence="2 3">
    <name type="scientific">Artemia franciscana</name>
    <name type="common">Brine shrimp</name>
    <name type="synonym">Artemia sanfranciscana</name>
    <dbReference type="NCBI Taxonomy" id="6661"/>
    <lineage>
        <taxon>Eukaryota</taxon>
        <taxon>Metazoa</taxon>
        <taxon>Ecdysozoa</taxon>
        <taxon>Arthropoda</taxon>
        <taxon>Crustacea</taxon>
        <taxon>Branchiopoda</taxon>
        <taxon>Anostraca</taxon>
        <taxon>Artemiidae</taxon>
        <taxon>Artemia</taxon>
    </lineage>
</organism>
<comment type="caution">
    <text evidence="2">The sequence shown here is derived from an EMBL/GenBank/DDBJ whole genome shotgun (WGS) entry which is preliminary data.</text>
</comment>
<dbReference type="GO" id="GO:0099503">
    <property type="term" value="C:secretory vesicle"/>
    <property type="evidence" value="ECO:0007669"/>
    <property type="project" value="TreeGrafter"/>
</dbReference>
<gene>
    <name evidence="2" type="ORF">QYM36_009861</name>
</gene>
<name>A0AA88L6R6_ARTSF</name>
<evidence type="ECO:0000256" key="1">
    <source>
        <dbReference type="ARBA" id="ARBA00022483"/>
    </source>
</evidence>
<keyword evidence="1" id="KW-0268">Exocytosis</keyword>
<dbReference type="InterPro" id="IPR035892">
    <property type="entry name" value="C2_domain_sf"/>
</dbReference>
<dbReference type="AlphaFoldDB" id="A0AA88L6R6"/>
<sequence length="96" mass="10970">PVAPALQKGDSLVVFTVKDYDLVGSSEFMGEAFLHFRDVVRGLGSEDLKEVNQVVMPLTRPTESNHLLETLELRSWDRLAKNFVKREKKNIDQKLK</sequence>
<dbReference type="EMBL" id="JAVRJZ010000012">
    <property type="protein sequence ID" value="KAK2715004.1"/>
    <property type="molecule type" value="Genomic_DNA"/>
</dbReference>
<dbReference type="InterPro" id="IPR052095">
    <property type="entry name" value="UNC-13_domain"/>
</dbReference>
<accession>A0AA88L6R6</accession>
<dbReference type="GO" id="GO:0006887">
    <property type="term" value="P:exocytosis"/>
    <property type="evidence" value="ECO:0007669"/>
    <property type="project" value="UniProtKB-KW"/>
</dbReference>
<evidence type="ECO:0000313" key="3">
    <source>
        <dbReference type="Proteomes" id="UP001187531"/>
    </source>
</evidence>
<dbReference type="SUPFAM" id="SSF49562">
    <property type="entry name" value="C2 domain (Calcium/lipid-binding domain, CaLB)"/>
    <property type="match status" value="1"/>
</dbReference>